<dbReference type="AlphaFoldDB" id="A0AB73I803"/>
<name>A0AB73I803_9BURK</name>
<protein>
    <submittedName>
        <fullName evidence="1">Uncharacterized protein</fullName>
    </submittedName>
</protein>
<gene>
    <name evidence="1" type="ORF">J2793_001583</name>
</gene>
<accession>A0AB73I803</accession>
<dbReference type="EMBL" id="JAURTK010000002">
    <property type="protein sequence ID" value="MDP9646150.1"/>
    <property type="molecule type" value="Genomic_DNA"/>
</dbReference>
<evidence type="ECO:0000313" key="1">
    <source>
        <dbReference type="EMBL" id="MDP9646150.1"/>
    </source>
</evidence>
<proteinExistence type="predicted"/>
<dbReference type="Proteomes" id="UP001229486">
    <property type="component" value="Unassembled WGS sequence"/>
</dbReference>
<comment type="caution">
    <text evidence="1">The sequence shown here is derived from an EMBL/GenBank/DDBJ whole genome shotgun (WGS) entry which is preliminary data.</text>
</comment>
<evidence type="ECO:0000313" key="2">
    <source>
        <dbReference type="Proteomes" id="UP001229486"/>
    </source>
</evidence>
<organism evidence="1 2">
    <name type="scientific">Paraburkholderia caledonica</name>
    <dbReference type="NCBI Taxonomy" id="134536"/>
    <lineage>
        <taxon>Bacteria</taxon>
        <taxon>Pseudomonadati</taxon>
        <taxon>Pseudomonadota</taxon>
        <taxon>Betaproteobacteria</taxon>
        <taxon>Burkholderiales</taxon>
        <taxon>Burkholderiaceae</taxon>
        <taxon>Paraburkholderia</taxon>
    </lineage>
</organism>
<reference evidence="1" key="1">
    <citation type="submission" date="2023-07" db="EMBL/GenBank/DDBJ databases">
        <title>Sorghum-associated microbial communities from plants grown in Nebraska, USA.</title>
        <authorList>
            <person name="Schachtman D."/>
        </authorList>
    </citation>
    <scope>NUCLEOTIDE SEQUENCE</scope>
    <source>
        <strain evidence="1">DS1061</strain>
    </source>
</reference>
<sequence length="113" mass="11863">MAEHRAEVWADVAANVCPGWDNDHAQLSFFIGYEDRATELSDAGEAGYEALAEAETVADAEGWILQCGLWAAKGQRNGEGAACSACGLGGCGTVAGDGPCGRAQRRYAGLRRR</sequence>